<evidence type="ECO:0008006" key="4">
    <source>
        <dbReference type="Google" id="ProtNLM"/>
    </source>
</evidence>
<dbReference type="Gene3D" id="1.25.40.10">
    <property type="entry name" value="Tetratricopeptide repeat domain"/>
    <property type="match status" value="1"/>
</dbReference>
<protein>
    <recommendedName>
        <fullName evidence="4">Outer membrane protein assembly factor BamD</fullName>
    </recommendedName>
</protein>
<gene>
    <name evidence="2" type="ORF">C4532_15970</name>
</gene>
<feature type="transmembrane region" description="Helical" evidence="1">
    <location>
        <begin position="17"/>
        <end position="37"/>
    </location>
</feature>
<name>A0A419ESJ2_9BACT</name>
<evidence type="ECO:0000313" key="2">
    <source>
        <dbReference type="EMBL" id="RJP66566.1"/>
    </source>
</evidence>
<proteinExistence type="predicted"/>
<dbReference type="InterPro" id="IPR011990">
    <property type="entry name" value="TPR-like_helical_dom_sf"/>
</dbReference>
<evidence type="ECO:0000313" key="3">
    <source>
        <dbReference type="Proteomes" id="UP000285961"/>
    </source>
</evidence>
<organism evidence="2 3">
    <name type="scientific">Candidatus Abyssobacteria bacterium SURF_17</name>
    <dbReference type="NCBI Taxonomy" id="2093361"/>
    <lineage>
        <taxon>Bacteria</taxon>
        <taxon>Pseudomonadati</taxon>
        <taxon>Candidatus Hydrogenedentota</taxon>
        <taxon>Candidatus Abyssobacteria</taxon>
    </lineage>
</organism>
<dbReference type="Proteomes" id="UP000285961">
    <property type="component" value="Unassembled WGS sequence"/>
</dbReference>
<accession>A0A419ESJ2</accession>
<keyword evidence="1" id="KW-1133">Transmembrane helix</keyword>
<dbReference type="Pfam" id="PF13174">
    <property type="entry name" value="TPR_6"/>
    <property type="match status" value="2"/>
</dbReference>
<dbReference type="AlphaFoldDB" id="A0A419ESJ2"/>
<dbReference type="SUPFAM" id="SSF48452">
    <property type="entry name" value="TPR-like"/>
    <property type="match status" value="1"/>
</dbReference>
<keyword evidence="1" id="KW-0812">Transmembrane</keyword>
<comment type="caution">
    <text evidence="2">The sequence shown here is derived from an EMBL/GenBank/DDBJ whole genome shotgun (WGS) entry which is preliminary data.</text>
</comment>
<sequence length="186" mass="20880">MSFAENVGELFAKRREVLVGAIIALVLLSLGVLKTLLQVAQPPEIAAAPAAETVVVTPEEVSTRMKLAEKLDAARREKARAAIAEHKVLIETNWRAEDTPDRVMAMGNLYQYQLDDYQSAIQQYRSLVSNFPNHSQTPQAYVELATCFERLGDDTQAKYVYREMVDSLDPSLQHTKFARLKLEGKQ</sequence>
<keyword evidence="1" id="KW-0472">Membrane</keyword>
<evidence type="ECO:0000256" key="1">
    <source>
        <dbReference type="SAM" id="Phobius"/>
    </source>
</evidence>
<dbReference type="EMBL" id="QZKI01000114">
    <property type="protein sequence ID" value="RJP66566.1"/>
    <property type="molecule type" value="Genomic_DNA"/>
</dbReference>
<dbReference type="InterPro" id="IPR019734">
    <property type="entry name" value="TPR_rpt"/>
</dbReference>
<reference evidence="2 3" key="1">
    <citation type="journal article" date="2017" name="ISME J.">
        <title>Energy and carbon metabolisms in a deep terrestrial subsurface fluid microbial community.</title>
        <authorList>
            <person name="Momper L."/>
            <person name="Jungbluth S.P."/>
            <person name="Lee M.D."/>
            <person name="Amend J.P."/>
        </authorList>
    </citation>
    <scope>NUCLEOTIDE SEQUENCE [LARGE SCALE GENOMIC DNA]</scope>
    <source>
        <strain evidence="2">SURF_17</strain>
    </source>
</reference>